<evidence type="ECO:0008006" key="2">
    <source>
        <dbReference type="Google" id="ProtNLM"/>
    </source>
</evidence>
<name>A0A6C0IU43_9ZZZZ</name>
<reference evidence="1" key="1">
    <citation type="journal article" date="2020" name="Nature">
        <title>Giant virus diversity and host interactions through global metagenomics.</title>
        <authorList>
            <person name="Schulz F."/>
            <person name="Roux S."/>
            <person name="Paez-Espino D."/>
            <person name="Jungbluth S."/>
            <person name="Walsh D.A."/>
            <person name="Denef V.J."/>
            <person name="McMahon K.D."/>
            <person name="Konstantinidis K.T."/>
            <person name="Eloe-Fadrosh E.A."/>
            <person name="Kyrpides N.C."/>
            <person name="Woyke T."/>
        </authorList>
    </citation>
    <scope>NUCLEOTIDE SEQUENCE</scope>
    <source>
        <strain evidence="1">GVMAG-M-3300024301-20</strain>
    </source>
</reference>
<proteinExistence type="predicted"/>
<evidence type="ECO:0000313" key="1">
    <source>
        <dbReference type="EMBL" id="QHT96070.1"/>
    </source>
</evidence>
<dbReference type="EMBL" id="MN740251">
    <property type="protein sequence ID" value="QHT96070.1"/>
    <property type="molecule type" value="Genomic_DNA"/>
</dbReference>
<sequence length="354" mass="41488">MNMKYTIEDFNNISSNGFDFMIPEETINIINYLSSQVGSNHLLNNALFQKKQHLVSDKDLNIFSSAHNIMNKQHQSYNNFKKRKGNKGMEITDEDWDTTSTSNANSKNTFHSTKMEQKTGIDTYIDQVRLYINKLSDKTYNDMLERITEQIQLVTDELELTNLDREKLSVALYDMLSGNKFYSESYAKMYSELVNKFSWLKAVFNDRYASILSQYTNIIYVDSDIDYDGYCEMNKINEKRKSHTLFLVNLAKHKFIRSMDNVKLLKHLLENVLGMIKEANKKNEVDEITENIAILYNKEVLDEIEDDSDYDDDDFEINDKNITEVIMMLAKSKSKDYQSLSNKSIFKYMDLIEM</sequence>
<organism evidence="1">
    <name type="scientific">viral metagenome</name>
    <dbReference type="NCBI Taxonomy" id="1070528"/>
    <lineage>
        <taxon>unclassified sequences</taxon>
        <taxon>metagenomes</taxon>
        <taxon>organismal metagenomes</taxon>
    </lineage>
</organism>
<accession>A0A6C0IU43</accession>
<protein>
    <recommendedName>
        <fullName evidence="2">MIF4G domain-containing protein</fullName>
    </recommendedName>
</protein>
<dbReference type="AlphaFoldDB" id="A0A6C0IU43"/>